<comment type="caution">
    <text evidence="2">The sequence shown here is derived from an EMBL/GenBank/DDBJ whole genome shotgun (WGS) entry which is preliminary data.</text>
</comment>
<gene>
    <name evidence="2" type="ORF">NliqN6_3822</name>
</gene>
<feature type="region of interest" description="Disordered" evidence="1">
    <location>
        <begin position="293"/>
        <end position="326"/>
    </location>
</feature>
<feature type="compositionally biased region" description="Polar residues" evidence="1">
    <location>
        <begin position="150"/>
        <end position="174"/>
    </location>
</feature>
<dbReference type="AlphaFoldDB" id="A0A8H3TVF0"/>
<evidence type="ECO:0000313" key="2">
    <source>
        <dbReference type="EMBL" id="GHJ87420.1"/>
    </source>
</evidence>
<dbReference type="PANTHER" id="PTHR37332">
    <property type="entry name" value="EXPRESSED PROTEIN"/>
    <property type="match status" value="1"/>
</dbReference>
<organism evidence="2 3">
    <name type="scientific">Naganishia liquefaciens</name>
    <dbReference type="NCBI Taxonomy" id="104408"/>
    <lineage>
        <taxon>Eukaryota</taxon>
        <taxon>Fungi</taxon>
        <taxon>Dikarya</taxon>
        <taxon>Basidiomycota</taxon>
        <taxon>Agaricomycotina</taxon>
        <taxon>Tremellomycetes</taxon>
        <taxon>Filobasidiales</taxon>
        <taxon>Filobasidiaceae</taxon>
        <taxon>Naganishia</taxon>
    </lineage>
</organism>
<proteinExistence type="predicted"/>
<reference evidence="2" key="1">
    <citation type="submission" date="2020-07" db="EMBL/GenBank/DDBJ databases">
        <title>Draft Genome Sequence of a Deep-Sea Yeast, Naganishia (Cryptococcus) liquefaciens strain N6.</title>
        <authorList>
            <person name="Han Y.W."/>
            <person name="Kajitani R."/>
            <person name="Morimoto H."/>
            <person name="Parhat M."/>
            <person name="Tsubouchi H."/>
            <person name="Bakenova O."/>
            <person name="Ogata M."/>
            <person name="Argunhan B."/>
            <person name="Aoki R."/>
            <person name="Kajiwara S."/>
            <person name="Itoh T."/>
            <person name="Iwasaki H."/>
        </authorList>
    </citation>
    <scope>NUCLEOTIDE SEQUENCE</scope>
    <source>
        <strain evidence="2">N6</strain>
    </source>
</reference>
<name>A0A8H3TVF0_9TREE</name>
<dbReference type="OrthoDB" id="14339at2759"/>
<dbReference type="EMBL" id="BLZA01000021">
    <property type="protein sequence ID" value="GHJ87420.1"/>
    <property type="molecule type" value="Genomic_DNA"/>
</dbReference>
<feature type="region of interest" description="Disordered" evidence="1">
    <location>
        <begin position="1"/>
        <end position="30"/>
    </location>
</feature>
<dbReference type="Proteomes" id="UP000620104">
    <property type="component" value="Unassembled WGS sequence"/>
</dbReference>
<dbReference type="PANTHER" id="PTHR37332:SF1">
    <property type="entry name" value="ELMO DOMAIN-CONTAINING PROTEIN"/>
    <property type="match status" value="1"/>
</dbReference>
<accession>A0A8H3TVF0</accession>
<evidence type="ECO:0000256" key="1">
    <source>
        <dbReference type="SAM" id="MobiDB-lite"/>
    </source>
</evidence>
<evidence type="ECO:0000313" key="3">
    <source>
        <dbReference type="Proteomes" id="UP000620104"/>
    </source>
</evidence>
<protein>
    <submittedName>
        <fullName evidence="2">Uncharacterized protein</fullName>
    </submittedName>
</protein>
<keyword evidence="3" id="KW-1185">Reference proteome</keyword>
<feature type="region of interest" description="Disordered" evidence="1">
    <location>
        <begin position="145"/>
        <end position="174"/>
    </location>
</feature>
<sequence>MERYPSSLKESTSSGLSSPAAIGSSVASPVSPSSIIEKRTSSWRYVQQSHSASSESWFQIVQVPRLQVERHLAETLGSAKSTQKTRNLFVLGMSLGPILVVEGAQDLCRSVLRVMDEWETWSENGLSGKTTGVSSGVKNLFRNQRVGRKSASSSMDTANEQNSRATGFSNGQHGINGSRPSPSALVIINIPFALDYCQVVMALCDVIRQLYTRLRLLVIGSRDLRLLIPQESSQARDVEPSVTWPPILTDLFTKADQRLNKILQSIVRDMEQIAQAAVNRQLETVIRNLDAANGSSSVPHVPTPVAEKGPAFPSETGVLPGEADTASVLPQNNLAADYYRHRRAR</sequence>